<gene>
    <name evidence="1" type="ORF">OSB04_006893</name>
</gene>
<dbReference type="PANTHER" id="PTHR33070">
    <property type="entry name" value="OS06G0725500 PROTEIN"/>
    <property type="match status" value="1"/>
</dbReference>
<dbReference type="Proteomes" id="UP001172457">
    <property type="component" value="Chromosome 2"/>
</dbReference>
<protein>
    <submittedName>
        <fullName evidence="1">Uncharacterized protein</fullName>
    </submittedName>
</protein>
<dbReference type="Gene3D" id="3.60.10.10">
    <property type="entry name" value="Endonuclease/exonuclease/phosphatase"/>
    <property type="match status" value="1"/>
</dbReference>
<accession>A0AA38TIS8</accession>
<proteinExistence type="predicted"/>
<dbReference type="Pfam" id="PF03087">
    <property type="entry name" value="BPS1"/>
    <property type="match status" value="1"/>
</dbReference>
<evidence type="ECO:0000313" key="1">
    <source>
        <dbReference type="EMBL" id="KAJ9561733.1"/>
    </source>
</evidence>
<dbReference type="AlphaFoldDB" id="A0AA38TIS8"/>
<organism evidence="1 2">
    <name type="scientific">Centaurea solstitialis</name>
    <name type="common">yellow star-thistle</name>
    <dbReference type="NCBI Taxonomy" id="347529"/>
    <lineage>
        <taxon>Eukaryota</taxon>
        <taxon>Viridiplantae</taxon>
        <taxon>Streptophyta</taxon>
        <taxon>Embryophyta</taxon>
        <taxon>Tracheophyta</taxon>
        <taxon>Spermatophyta</taxon>
        <taxon>Magnoliopsida</taxon>
        <taxon>eudicotyledons</taxon>
        <taxon>Gunneridae</taxon>
        <taxon>Pentapetalae</taxon>
        <taxon>asterids</taxon>
        <taxon>campanulids</taxon>
        <taxon>Asterales</taxon>
        <taxon>Asteraceae</taxon>
        <taxon>Carduoideae</taxon>
        <taxon>Cardueae</taxon>
        <taxon>Centaureinae</taxon>
        <taxon>Centaurea</taxon>
    </lineage>
</organism>
<name>A0AA38TIS8_9ASTR</name>
<dbReference type="InterPro" id="IPR036691">
    <property type="entry name" value="Endo/exonu/phosph_ase_sf"/>
</dbReference>
<dbReference type="GO" id="GO:0048367">
    <property type="term" value="P:shoot system development"/>
    <property type="evidence" value="ECO:0007669"/>
    <property type="project" value="InterPro"/>
</dbReference>
<dbReference type="GO" id="GO:0048364">
    <property type="term" value="P:root development"/>
    <property type="evidence" value="ECO:0007669"/>
    <property type="project" value="InterPro"/>
</dbReference>
<evidence type="ECO:0000313" key="2">
    <source>
        <dbReference type="Proteomes" id="UP001172457"/>
    </source>
</evidence>
<dbReference type="EMBL" id="JARYMX010000002">
    <property type="protein sequence ID" value="KAJ9561733.1"/>
    <property type="molecule type" value="Genomic_DNA"/>
</dbReference>
<dbReference type="InterPro" id="IPR004320">
    <property type="entry name" value="BPS1_pln"/>
</dbReference>
<dbReference type="SUPFAM" id="SSF56219">
    <property type="entry name" value="DNase I-like"/>
    <property type="match status" value="1"/>
</dbReference>
<sequence length="443" mass="50845">MMMIWTPIFGPYSALHGCDRDGQQTGFDLGWADLDRKEVCYSKWANWFGPTLVRTEPGLLQEMVNPSHPSTHRIQEVLNKVQRWESISSSLSNPSAEIVCSGLSQLAELYECLDVLFKTSFSQNRSISSNCTKWTDELLDVSVKFLDICSTSTDVMMQKKDIVRDLECDLRRKGGSSIESIVAKYSVLRNKVRKDMKRSVASMKQMDNMTCRFTEDDSENHHLTSVIRVFREVKAFSITILRLLLAFLGTPILKRRPTSTWTTISRLLSSSKVVPQEQANDSNVNELQCLDAALFSTSEKQESMQILRKKMVALEAILEGINSHLNLVSKRFQEIDYFLSSRKIKAEYLVQHLLPVFHSIRFYFNDSDSSWVFFGDFNEVRFSKERKRSSFNRRGAKSIIKFIENLSLVEPALGGRKFTWSNLDGSKMSKLDQYQFSVEFGNL</sequence>
<reference evidence="1" key="1">
    <citation type="submission" date="2023-03" db="EMBL/GenBank/DDBJ databases">
        <title>Chromosome-scale reference genome and RAD-based genetic map of yellow starthistle (Centaurea solstitialis) reveal putative structural variation and QTLs associated with invader traits.</title>
        <authorList>
            <person name="Reatini B."/>
            <person name="Cang F.A."/>
            <person name="Jiang Q."/>
            <person name="Mckibben M.T.W."/>
            <person name="Barker M.S."/>
            <person name="Rieseberg L.H."/>
            <person name="Dlugosch K.M."/>
        </authorList>
    </citation>
    <scope>NUCLEOTIDE SEQUENCE</scope>
    <source>
        <strain evidence="1">CAN-66</strain>
        <tissue evidence="1">Leaf</tissue>
    </source>
</reference>
<comment type="caution">
    <text evidence="1">The sequence shown here is derived from an EMBL/GenBank/DDBJ whole genome shotgun (WGS) entry which is preliminary data.</text>
</comment>
<keyword evidence="2" id="KW-1185">Reference proteome</keyword>
<dbReference type="PANTHER" id="PTHR33070:SF109">
    <property type="entry name" value="DOMAIN PROTEIN, PUTATIVE (DUF241)-RELATED"/>
    <property type="match status" value="1"/>
</dbReference>